<dbReference type="EMBL" id="JARBHB010000004">
    <property type="protein sequence ID" value="KAJ8887561.1"/>
    <property type="molecule type" value="Genomic_DNA"/>
</dbReference>
<gene>
    <name evidence="2" type="ORF">PR048_013777</name>
</gene>
<evidence type="ECO:0000313" key="2">
    <source>
        <dbReference type="EMBL" id="KAJ8887561.1"/>
    </source>
</evidence>
<organism evidence="2 3">
    <name type="scientific">Dryococelus australis</name>
    <dbReference type="NCBI Taxonomy" id="614101"/>
    <lineage>
        <taxon>Eukaryota</taxon>
        <taxon>Metazoa</taxon>
        <taxon>Ecdysozoa</taxon>
        <taxon>Arthropoda</taxon>
        <taxon>Hexapoda</taxon>
        <taxon>Insecta</taxon>
        <taxon>Pterygota</taxon>
        <taxon>Neoptera</taxon>
        <taxon>Polyneoptera</taxon>
        <taxon>Phasmatodea</taxon>
        <taxon>Verophasmatodea</taxon>
        <taxon>Anareolatae</taxon>
        <taxon>Phasmatidae</taxon>
        <taxon>Eurycanthinae</taxon>
        <taxon>Dryococelus</taxon>
    </lineage>
</organism>
<feature type="region of interest" description="Disordered" evidence="1">
    <location>
        <begin position="21"/>
        <end position="40"/>
    </location>
</feature>
<evidence type="ECO:0000313" key="3">
    <source>
        <dbReference type="Proteomes" id="UP001159363"/>
    </source>
</evidence>
<evidence type="ECO:0008006" key="4">
    <source>
        <dbReference type="Google" id="ProtNLM"/>
    </source>
</evidence>
<reference evidence="2 3" key="1">
    <citation type="submission" date="2023-02" db="EMBL/GenBank/DDBJ databases">
        <title>LHISI_Scaffold_Assembly.</title>
        <authorList>
            <person name="Stuart O.P."/>
            <person name="Cleave R."/>
            <person name="Magrath M.J.L."/>
            <person name="Mikheyev A.S."/>
        </authorList>
    </citation>
    <scope>NUCLEOTIDE SEQUENCE [LARGE SCALE GENOMIC DNA]</scope>
    <source>
        <strain evidence="2">Daus_M_001</strain>
        <tissue evidence="2">Leg muscle</tissue>
    </source>
</reference>
<evidence type="ECO:0000256" key="1">
    <source>
        <dbReference type="SAM" id="MobiDB-lite"/>
    </source>
</evidence>
<sequence>MVTKVYNCILEPRHRTWRTETQLQVHSQHNRRNKRSSTEDMLRRVTAGPDTQMTETADNDAYVAAQYNKVSQVVNRPSIREPAEVTIRTKTVKEIKVRYDAILQYHRQRPIVDKRQDDITVGIVGCRRSLRDLINLSLTQSEFPCSLKTAQSGSQTNPSNYRPISILPSSSKIFDKVVQTRLINFLNKMDLWDKRQYGFKGSSTEISYPGLYLYPSARKQYVNLGNSESTETETSCGVPRGSILGPILFFA</sequence>
<dbReference type="Proteomes" id="UP001159363">
    <property type="component" value="Chromosome X"/>
</dbReference>
<keyword evidence="3" id="KW-1185">Reference proteome</keyword>
<name>A0ABQ9HT98_9NEOP</name>
<proteinExistence type="predicted"/>
<comment type="caution">
    <text evidence="2">The sequence shown here is derived from an EMBL/GenBank/DDBJ whole genome shotgun (WGS) entry which is preliminary data.</text>
</comment>
<protein>
    <recommendedName>
        <fullName evidence="4">Reverse transcriptase</fullName>
    </recommendedName>
</protein>
<accession>A0ABQ9HT98</accession>